<proteinExistence type="predicted"/>
<keyword evidence="3" id="KW-1185">Reference proteome</keyword>
<dbReference type="Proteomes" id="UP001335100">
    <property type="component" value="Unassembled WGS sequence"/>
</dbReference>
<dbReference type="InterPro" id="IPR000182">
    <property type="entry name" value="GNAT_dom"/>
</dbReference>
<dbReference type="SUPFAM" id="SSF55729">
    <property type="entry name" value="Acyl-CoA N-acyltransferases (Nat)"/>
    <property type="match status" value="1"/>
</dbReference>
<dbReference type="Gene3D" id="3.40.630.30">
    <property type="match status" value="1"/>
</dbReference>
<gene>
    <name evidence="2" type="ORF">V0R50_24855</name>
</gene>
<comment type="caution">
    <text evidence="2">The sequence shown here is derived from an EMBL/GenBank/DDBJ whole genome shotgun (WGS) entry which is preliminary data.</text>
</comment>
<dbReference type="Pfam" id="PF13508">
    <property type="entry name" value="Acetyltransf_7"/>
    <property type="match status" value="1"/>
</dbReference>
<evidence type="ECO:0000313" key="2">
    <source>
        <dbReference type="EMBL" id="MEE1936469.1"/>
    </source>
</evidence>
<dbReference type="InterPro" id="IPR016181">
    <property type="entry name" value="Acyl_CoA_acyltransferase"/>
</dbReference>
<name>A0ABU7HY47_9PSED</name>
<evidence type="ECO:0000259" key="1">
    <source>
        <dbReference type="PROSITE" id="PS51186"/>
    </source>
</evidence>
<evidence type="ECO:0000313" key="3">
    <source>
        <dbReference type="Proteomes" id="UP001335100"/>
    </source>
</evidence>
<reference evidence="2 3" key="1">
    <citation type="submission" date="2024-01" db="EMBL/GenBank/DDBJ databases">
        <title>Unpublished Manusciprt.</title>
        <authorList>
            <person name="Duman M."/>
            <person name="Valdes E.G."/>
            <person name="Ajmi N."/>
            <person name="Altun S."/>
            <person name="Saticioglu I.B."/>
        </authorList>
    </citation>
    <scope>NUCLEOTIDE SEQUENCE [LARGE SCALE GENOMIC DNA]</scope>
    <source>
        <strain evidence="2 3">148P</strain>
    </source>
</reference>
<organism evidence="2 3">
    <name type="scientific">Pseudomonas ulcerans</name>
    <dbReference type="NCBI Taxonomy" id="3115852"/>
    <lineage>
        <taxon>Bacteria</taxon>
        <taxon>Pseudomonadati</taxon>
        <taxon>Pseudomonadota</taxon>
        <taxon>Gammaproteobacteria</taxon>
        <taxon>Pseudomonadales</taxon>
        <taxon>Pseudomonadaceae</taxon>
        <taxon>Pseudomonas</taxon>
    </lineage>
</organism>
<dbReference type="PROSITE" id="PS51186">
    <property type="entry name" value="GNAT"/>
    <property type="match status" value="1"/>
</dbReference>
<dbReference type="RefSeq" id="WP_330077142.1">
    <property type="nucleotide sequence ID" value="NZ_JAZDQJ010000037.1"/>
</dbReference>
<feature type="domain" description="N-acetyltransferase" evidence="1">
    <location>
        <begin position="1"/>
        <end position="121"/>
    </location>
</feature>
<dbReference type="EMBL" id="JAZDQJ010000037">
    <property type="protein sequence ID" value="MEE1936469.1"/>
    <property type="molecule type" value="Genomic_DNA"/>
</dbReference>
<accession>A0ABU7HY47</accession>
<sequence>MLSATERPLLNKFYKSQSSPMRASDNGVAWVARSGEIIAALNLSPVPGGQWLTGLLVDAHRRRQQVARHLVEQASQQVEGCIWLFCHPDLQDFYERLDFAVSEALPAVLAERLVRYRRSKPLLAMVRTQSSAAGSRPGNSTSV</sequence>
<protein>
    <submittedName>
        <fullName evidence="2">GNAT family N-acetyltransferase</fullName>
    </submittedName>
</protein>